<dbReference type="Proteomes" id="UP000790347">
    <property type="component" value="Unassembled WGS sequence"/>
</dbReference>
<proteinExistence type="predicted"/>
<name>A0A922L6H5_DERFA</name>
<organism evidence="1 2">
    <name type="scientific">Dermatophagoides farinae</name>
    <name type="common">American house dust mite</name>
    <dbReference type="NCBI Taxonomy" id="6954"/>
    <lineage>
        <taxon>Eukaryota</taxon>
        <taxon>Metazoa</taxon>
        <taxon>Ecdysozoa</taxon>
        <taxon>Arthropoda</taxon>
        <taxon>Chelicerata</taxon>
        <taxon>Arachnida</taxon>
        <taxon>Acari</taxon>
        <taxon>Acariformes</taxon>
        <taxon>Sarcoptiformes</taxon>
        <taxon>Astigmata</taxon>
        <taxon>Psoroptidia</taxon>
        <taxon>Analgoidea</taxon>
        <taxon>Pyroglyphidae</taxon>
        <taxon>Dermatophagoidinae</taxon>
        <taxon>Dermatophagoides</taxon>
    </lineage>
</organism>
<comment type="caution">
    <text evidence="1">The sequence shown here is derived from an EMBL/GenBank/DDBJ whole genome shotgun (WGS) entry which is preliminary data.</text>
</comment>
<gene>
    <name evidence="1" type="ORF">DERF_004742</name>
</gene>
<dbReference type="EMBL" id="ASGP02000002">
    <property type="protein sequence ID" value="KAH9521063.1"/>
    <property type="molecule type" value="Genomic_DNA"/>
</dbReference>
<accession>A0A922L6H5</accession>
<evidence type="ECO:0000313" key="1">
    <source>
        <dbReference type="EMBL" id="KAH9521063.1"/>
    </source>
</evidence>
<reference evidence="1" key="2">
    <citation type="journal article" date="2022" name="Res Sq">
        <title>Comparative Genomics Reveals Insights into the Divergent Evolution of Astigmatic Mites and Household Pest Adaptations.</title>
        <authorList>
            <person name="Xiong Q."/>
            <person name="Wan A.T.-Y."/>
            <person name="Liu X.-Y."/>
            <person name="Fung C.S.-H."/>
            <person name="Xiao X."/>
            <person name="Malainual N."/>
            <person name="Hou J."/>
            <person name="Wang L."/>
            <person name="Wang M."/>
            <person name="Yang K."/>
            <person name="Cui Y."/>
            <person name="Leung E."/>
            <person name="Nong W."/>
            <person name="Shin S.-K."/>
            <person name="Au S."/>
            <person name="Jeong K.Y."/>
            <person name="Chew F.T."/>
            <person name="Hui J."/>
            <person name="Leung T.F."/>
            <person name="Tungtrongchitr A."/>
            <person name="Zhong N."/>
            <person name="Liu Z."/>
            <person name="Tsui S."/>
        </authorList>
    </citation>
    <scope>NUCLEOTIDE SEQUENCE</scope>
    <source>
        <strain evidence="1">Derf</strain>
        <tissue evidence="1">Whole organism</tissue>
    </source>
</reference>
<protein>
    <submittedName>
        <fullName evidence="1">Uncharacterized protein</fullName>
    </submittedName>
</protein>
<reference evidence="1" key="1">
    <citation type="submission" date="2013-05" db="EMBL/GenBank/DDBJ databases">
        <authorList>
            <person name="Yim A.K.Y."/>
            <person name="Chan T.F."/>
            <person name="Ji K.M."/>
            <person name="Liu X.Y."/>
            <person name="Zhou J.W."/>
            <person name="Li R.Q."/>
            <person name="Yang K.Y."/>
            <person name="Li J."/>
            <person name="Li M."/>
            <person name="Law P.T.W."/>
            <person name="Wu Y.L."/>
            <person name="Cai Z.L."/>
            <person name="Qin H."/>
            <person name="Bao Y."/>
            <person name="Leung R.K.K."/>
            <person name="Ng P.K.S."/>
            <person name="Zou J."/>
            <person name="Zhong X.J."/>
            <person name="Ran P.X."/>
            <person name="Zhong N.S."/>
            <person name="Liu Z.G."/>
            <person name="Tsui S.K.W."/>
        </authorList>
    </citation>
    <scope>NUCLEOTIDE SEQUENCE</scope>
    <source>
        <strain evidence="1">Derf</strain>
        <tissue evidence="1">Whole organism</tissue>
    </source>
</reference>
<sequence length="184" mass="21053">MVMALDPDDESNQPEMEKIDDYTMKFKKLMDFVKVEVDVNSQPIKVPKLKLSFSGNAKDWLGFAHLLKSMLSTNPMSVEEKSSATNGGDLGNVLSELERLEFGYNSSIGLVAEKITLLYARVINTKISIEVREYLFRRKILASIPLRLASLLNERSDLSVDGHLKLIRDHARLEREWKQFFAKF</sequence>
<dbReference type="AlphaFoldDB" id="A0A922L6H5"/>
<keyword evidence="2" id="KW-1185">Reference proteome</keyword>
<evidence type="ECO:0000313" key="2">
    <source>
        <dbReference type="Proteomes" id="UP000790347"/>
    </source>
</evidence>